<name>A0A0E9S5G8_ANGAN</name>
<protein>
    <submittedName>
        <fullName evidence="1">Uncharacterized protein</fullName>
    </submittedName>
</protein>
<organism evidence="1">
    <name type="scientific">Anguilla anguilla</name>
    <name type="common">European freshwater eel</name>
    <name type="synonym">Muraena anguilla</name>
    <dbReference type="NCBI Taxonomy" id="7936"/>
    <lineage>
        <taxon>Eukaryota</taxon>
        <taxon>Metazoa</taxon>
        <taxon>Chordata</taxon>
        <taxon>Craniata</taxon>
        <taxon>Vertebrata</taxon>
        <taxon>Euteleostomi</taxon>
        <taxon>Actinopterygii</taxon>
        <taxon>Neopterygii</taxon>
        <taxon>Teleostei</taxon>
        <taxon>Anguilliformes</taxon>
        <taxon>Anguillidae</taxon>
        <taxon>Anguilla</taxon>
    </lineage>
</organism>
<proteinExistence type="predicted"/>
<reference evidence="1" key="1">
    <citation type="submission" date="2014-11" db="EMBL/GenBank/DDBJ databases">
        <authorList>
            <person name="Amaro Gonzalez C."/>
        </authorList>
    </citation>
    <scope>NUCLEOTIDE SEQUENCE</scope>
</reference>
<dbReference type="AlphaFoldDB" id="A0A0E9S5G8"/>
<dbReference type="EMBL" id="GBXM01072135">
    <property type="protein sequence ID" value="JAH36442.1"/>
    <property type="molecule type" value="Transcribed_RNA"/>
</dbReference>
<sequence>MFKCCFFFSKPVKQVTLLLIGWDASYPGFYGWAL</sequence>
<accession>A0A0E9S5G8</accession>
<reference evidence="1" key="2">
    <citation type="journal article" date="2015" name="Fish Shellfish Immunol.">
        <title>Early steps in the European eel (Anguilla anguilla)-Vibrio vulnificus interaction in the gills: Role of the RtxA13 toxin.</title>
        <authorList>
            <person name="Callol A."/>
            <person name="Pajuelo D."/>
            <person name="Ebbesson L."/>
            <person name="Teles M."/>
            <person name="MacKenzie S."/>
            <person name="Amaro C."/>
        </authorList>
    </citation>
    <scope>NUCLEOTIDE SEQUENCE</scope>
</reference>
<evidence type="ECO:0000313" key="1">
    <source>
        <dbReference type="EMBL" id="JAH36442.1"/>
    </source>
</evidence>